<reference evidence="3" key="1">
    <citation type="journal article" date="2011" name="Nature">
        <title>Genome sequence and analysis of the tuber crop potato.</title>
        <authorList>
            <consortium name="The Potato Genome Sequencing Consortium"/>
        </authorList>
    </citation>
    <scope>NUCLEOTIDE SEQUENCE [LARGE SCALE GENOMIC DNA]</scope>
    <source>
        <strain evidence="3">cv. DM1-3 516 R44</strain>
    </source>
</reference>
<accession>M1DTT6</accession>
<evidence type="ECO:0000256" key="1">
    <source>
        <dbReference type="SAM" id="MobiDB-lite"/>
    </source>
</evidence>
<organism evidence="2 3">
    <name type="scientific">Solanum tuberosum</name>
    <name type="common">Potato</name>
    <dbReference type="NCBI Taxonomy" id="4113"/>
    <lineage>
        <taxon>Eukaryota</taxon>
        <taxon>Viridiplantae</taxon>
        <taxon>Streptophyta</taxon>
        <taxon>Embryophyta</taxon>
        <taxon>Tracheophyta</taxon>
        <taxon>Spermatophyta</taxon>
        <taxon>Magnoliopsida</taxon>
        <taxon>eudicotyledons</taxon>
        <taxon>Gunneridae</taxon>
        <taxon>Pentapetalae</taxon>
        <taxon>asterids</taxon>
        <taxon>lamiids</taxon>
        <taxon>Solanales</taxon>
        <taxon>Solanaceae</taxon>
        <taxon>Solanoideae</taxon>
        <taxon>Solaneae</taxon>
        <taxon>Solanum</taxon>
    </lineage>
</organism>
<dbReference type="InParanoid" id="M1DTT6"/>
<proteinExistence type="predicted"/>
<dbReference type="EnsemblPlants" id="PGSC0003DMT400094282">
    <property type="protein sequence ID" value="PGSC0003DMT400094282"/>
    <property type="gene ID" value="PGSC0003DMG400043853"/>
</dbReference>
<feature type="region of interest" description="Disordered" evidence="1">
    <location>
        <begin position="1"/>
        <end position="21"/>
    </location>
</feature>
<protein>
    <submittedName>
        <fullName evidence="2">Uncharacterized protein</fullName>
    </submittedName>
</protein>
<evidence type="ECO:0000313" key="2">
    <source>
        <dbReference type="EnsemblPlants" id="PGSC0003DMT400094282"/>
    </source>
</evidence>
<dbReference type="HOGENOM" id="CLU_119755_0_0_1"/>
<feature type="compositionally biased region" description="Polar residues" evidence="1">
    <location>
        <begin position="1"/>
        <end position="17"/>
    </location>
</feature>
<dbReference type="Proteomes" id="UP000011115">
    <property type="component" value="Unassembled WGS sequence"/>
</dbReference>
<name>M1DTT6_SOLTU</name>
<dbReference type="AlphaFoldDB" id="M1DTT6"/>
<feature type="region of interest" description="Disordered" evidence="1">
    <location>
        <begin position="140"/>
        <end position="172"/>
    </location>
</feature>
<dbReference type="Gramene" id="PGSC0003DMT400094282">
    <property type="protein sequence ID" value="PGSC0003DMT400094282"/>
    <property type="gene ID" value="PGSC0003DMG400043853"/>
</dbReference>
<dbReference type="PaxDb" id="4113-PGSC0003DMT400094282"/>
<evidence type="ECO:0000313" key="3">
    <source>
        <dbReference type="Proteomes" id="UP000011115"/>
    </source>
</evidence>
<reference evidence="2" key="2">
    <citation type="submission" date="2015-06" db="UniProtKB">
        <authorList>
            <consortium name="EnsemblPlants"/>
        </authorList>
    </citation>
    <scope>IDENTIFICATION</scope>
    <source>
        <strain evidence="2">DM1-3 516 R44</strain>
    </source>
</reference>
<feature type="compositionally biased region" description="Polar residues" evidence="1">
    <location>
        <begin position="162"/>
        <end position="172"/>
    </location>
</feature>
<keyword evidence="3" id="KW-1185">Reference proteome</keyword>
<sequence>MSLINSKITQPTASSPVQLEDIPKDSPLYAELQAYLSQKQKGDTFASIARDDIDDIKSYEKIDAKTKALYGQELLDLMAQKIQDYSTTPHKGVIPDTSVKHIARRISIQDGNKEDMINEYLDEVRRNLILNITHYAKSDTSMRSETSDDVQDDKDTQPCGDSLQQTEDSYLA</sequence>